<dbReference type="Proteomes" id="UP000274922">
    <property type="component" value="Unassembled WGS sequence"/>
</dbReference>
<evidence type="ECO:0000259" key="3">
    <source>
        <dbReference type="PROSITE" id="PS50053"/>
    </source>
</evidence>
<feature type="domain" description="Ubiquitin-like" evidence="3">
    <location>
        <begin position="101"/>
        <end position="160"/>
    </location>
</feature>
<dbReference type="GO" id="GO:0042407">
    <property type="term" value="P:cristae formation"/>
    <property type="evidence" value="ECO:0007669"/>
    <property type="project" value="InterPro"/>
</dbReference>
<protein>
    <recommendedName>
        <fullName evidence="1">MICOS complex subunit</fullName>
    </recommendedName>
</protein>
<feature type="region of interest" description="Disordered" evidence="2">
    <location>
        <begin position="942"/>
        <end position="997"/>
    </location>
</feature>
<dbReference type="GO" id="GO:0044284">
    <property type="term" value="C:mitochondrial crista junction"/>
    <property type="evidence" value="ECO:0007669"/>
    <property type="project" value="TreeGrafter"/>
</dbReference>
<sequence length="1177" mass="120186">MNPVNSAPAALHGNTTASSAASTSPRPPPSSSSSSSSSLAASAASAAPTPAAPSSAAAASTAAAHESHISAVPVKAPSTMPLPVAPSATSAAPLDTGVPMLTVHVRCPMFPESVVGVAVPAHETVLTLKHAIAAQFPGSPAPDDQRIVFSGKLLQNTEALPRVFGSAPDAPPSHTPAIHMILKTPSPSHVRCLQAHRPSVAGAAAAAAVAALPAMASPALPAPVSSTPTPIPTPTSHPPATAATAASPFLAATFPLGPHRSPAPAHGVVGDMSPTITSLGGMSAGLGSPLAMPYTLPPVLPTPPDTFWSNGQQYRVVMVRGVPYATPVPRSPFSAYGSPTMAYAAAPLTPEASLRQRRRGTPAAVTSVSSTASAPPTPSLASPAGDVAAAAAAAPPLTPAAAARNAVTSLLAGARFQEALWLAAKLALTLYICARDASAARLTVMVALASLLFAWQMDWVPAMAAAVGVRPRGAARPGDPAGAGAANVDAGRAPPTPPPPTPGAPVAAAATAVPATSDLSRLSPVEDMSFGAMAAAPTGSTAAPGVSVHGLGGALREGWGATTAKRPRTRPAPAAPGRPPRPAAGRASVMDGAAPPWPTPRREAPSRVESHPRADAPIRLSRPHGGSASLMVLRRVHRAALHRDAPRRRARASAATASVVPRYCMAVPRPRRVVPATRPAPDATVVVFVFVAVACSGEPMAREREAVAAADAPSGAAAAVAAAAAAAVPPADSTQPELPAQGTAPDHLTVAHAYYVPRARHLSIYSDPPPVEPIVRDTTETERVFRGLRLQLTRAWNRGIGAARAHVVEPVLHAEARVADAFSHVTVPHEHAIPGLLYVAVGAAAGSLLSQRRNIAVRTLAPALLAAGTLAAFYPDSCRRGWRLAMTGQPMPLEEATRYVRQRGQTHVRYEHHTPLSRIKAAYQEHVDNVYRALGFPDHAAPPLIQSLPTPPASSPVAGATSSSSSSAPPPPPPPPPPPSSMPPVPPPPPPPTAHVAAQREDAMVARIAAAATDPSRLIDASHDRLARWTAQADARVREFAQAAQQDIEAKVADAKARTKQLAEAAATAQADAKTHLKAAAAAAAAAASKPTAAEAEAVNVMPGPSLESILAKKQAQFEAEAARTGWRPAPPPSASVALPVTPDLEAILAQKARQTRTLDQLAQEYQAQPDFAQYKR</sequence>
<feature type="compositionally biased region" description="Low complexity" evidence="2">
    <location>
        <begin position="471"/>
        <end position="493"/>
    </location>
</feature>
<feature type="region of interest" description="Disordered" evidence="2">
    <location>
        <begin position="1"/>
        <end position="59"/>
    </location>
</feature>
<feature type="region of interest" description="Disordered" evidence="2">
    <location>
        <begin position="349"/>
        <end position="381"/>
    </location>
</feature>
<feature type="compositionally biased region" description="Pro residues" evidence="2">
    <location>
        <begin position="968"/>
        <end position="993"/>
    </location>
</feature>
<name>A0A4P9X3Q6_9FUNG</name>
<keyword evidence="5" id="KW-1185">Reference proteome</keyword>
<dbReference type="PANTHER" id="PTHR28268">
    <property type="entry name" value="MICOS SUBUNIT MIC26"/>
    <property type="match status" value="1"/>
</dbReference>
<dbReference type="OrthoDB" id="21589at2759"/>
<dbReference type="InterPro" id="IPR029071">
    <property type="entry name" value="Ubiquitin-like_domsf"/>
</dbReference>
<dbReference type="Pfam" id="PF09769">
    <property type="entry name" value="ApoO"/>
    <property type="match status" value="1"/>
</dbReference>
<feature type="compositionally biased region" description="Low complexity" evidence="2">
    <location>
        <begin position="31"/>
        <end position="59"/>
    </location>
</feature>
<dbReference type="EMBL" id="ML014268">
    <property type="protein sequence ID" value="RKO99651.1"/>
    <property type="molecule type" value="Genomic_DNA"/>
</dbReference>
<comment type="subunit">
    <text evidence="1">Component of the mitochondrial contact site and cristae organizing system (MICOS) complex.</text>
</comment>
<feature type="compositionally biased region" description="Low complexity" evidence="2">
    <location>
        <begin position="15"/>
        <end position="24"/>
    </location>
</feature>
<keyword evidence="1" id="KW-0472">Membrane</keyword>
<dbReference type="AlphaFoldDB" id="A0A4P9X3Q6"/>
<dbReference type="GO" id="GO:0061617">
    <property type="term" value="C:MICOS complex"/>
    <property type="evidence" value="ECO:0007669"/>
    <property type="project" value="UniProtKB-UniRule"/>
</dbReference>
<keyword evidence="1" id="KW-0999">Mitochondrion inner membrane</keyword>
<evidence type="ECO:0000256" key="2">
    <source>
        <dbReference type="SAM" id="MobiDB-lite"/>
    </source>
</evidence>
<feature type="compositionally biased region" description="Pro residues" evidence="2">
    <location>
        <begin position="573"/>
        <end position="582"/>
    </location>
</feature>
<comment type="subcellular location">
    <subcellularLocation>
        <location evidence="1">Mitochondrion inner membrane</location>
    </subcellularLocation>
</comment>
<feature type="region of interest" description="Disordered" evidence="2">
    <location>
        <begin position="559"/>
        <end position="625"/>
    </location>
</feature>
<keyword evidence="1" id="KW-0496">Mitochondrion</keyword>
<dbReference type="InterPro" id="IPR033181">
    <property type="entry name" value="Mic26_fungi"/>
</dbReference>
<evidence type="ECO:0000256" key="1">
    <source>
        <dbReference type="RuleBase" id="RU363021"/>
    </source>
</evidence>
<feature type="compositionally biased region" description="Basic and acidic residues" evidence="2">
    <location>
        <begin position="600"/>
        <end position="616"/>
    </location>
</feature>
<accession>A0A4P9X3Q6</accession>
<feature type="compositionally biased region" description="Low complexity" evidence="2">
    <location>
        <begin position="361"/>
        <end position="381"/>
    </location>
</feature>
<dbReference type="SUPFAM" id="SSF54236">
    <property type="entry name" value="Ubiquitin-like"/>
    <property type="match status" value="1"/>
</dbReference>
<proteinExistence type="predicted"/>
<dbReference type="PANTHER" id="PTHR28268:SF1">
    <property type="entry name" value="MICOS SUBUNIT MIC26"/>
    <property type="match status" value="1"/>
</dbReference>
<feature type="compositionally biased region" description="Pro residues" evidence="2">
    <location>
        <begin position="494"/>
        <end position="503"/>
    </location>
</feature>
<dbReference type="Pfam" id="PF00240">
    <property type="entry name" value="ubiquitin"/>
    <property type="match status" value="1"/>
</dbReference>
<feature type="compositionally biased region" description="Low complexity" evidence="2">
    <location>
        <begin position="955"/>
        <end position="967"/>
    </location>
</feature>
<gene>
    <name evidence="4" type="ORF">CXG81DRAFT_20298</name>
</gene>
<feature type="region of interest" description="Disordered" evidence="2">
    <location>
        <begin position="471"/>
        <end position="512"/>
    </location>
</feature>
<comment type="function">
    <text evidence="1">Component of the MICOS complex, a large protein complex of the mitochondrial inner membrane that plays crucial roles in the maintenance of crista junctions, inner membrane architecture, and formation of contact sites to the outer membrane.</text>
</comment>
<organism evidence="4 5">
    <name type="scientific">Caulochytrium protostelioides</name>
    <dbReference type="NCBI Taxonomy" id="1555241"/>
    <lineage>
        <taxon>Eukaryota</taxon>
        <taxon>Fungi</taxon>
        <taxon>Fungi incertae sedis</taxon>
        <taxon>Chytridiomycota</taxon>
        <taxon>Chytridiomycota incertae sedis</taxon>
        <taxon>Chytridiomycetes</taxon>
        <taxon>Caulochytriales</taxon>
        <taxon>Caulochytriaceae</taxon>
        <taxon>Caulochytrium</taxon>
    </lineage>
</organism>
<dbReference type="PROSITE" id="PS50053">
    <property type="entry name" value="UBIQUITIN_2"/>
    <property type="match status" value="1"/>
</dbReference>
<dbReference type="Gene3D" id="3.10.20.90">
    <property type="entry name" value="Phosphatidylinositol 3-kinase Catalytic Subunit, Chain A, domain 1"/>
    <property type="match status" value="1"/>
</dbReference>
<reference evidence="5" key="1">
    <citation type="journal article" date="2018" name="Nat. Microbiol.">
        <title>Leveraging single-cell genomics to expand the fungal tree of life.</title>
        <authorList>
            <person name="Ahrendt S.R."/>
            <person name="Quandt C.A."/>
            <person name="Ciobanu D."/>
            <person name="Clum A."/>
            <person name="Salamov A."/>
            <person name="Andreopoulos B."/>
            <person name="Cheng J.F."/>
            <person name="Woyke T."/>
            <person name="Pelin A."/>
            <person name="Henrissat B."/>
            <person name="Reynolds N.K."/>
            <person name="Benny G.L."/>
            <person name="Smith M.E."/>
            <person name="James T.Y."/>
            <person name="Grigoriev I.V."/>
        </authorList>
    </citation>
    <scope>NUCLEOTIDE SEQUENCE [LARGE SCALE GENOMIC DNA]</scope>
    <source>
        <strain evidence="5">ATCC 52028</strain>
    </source>
</reference>
<evidence type="ECO:0000313" key="5">
    <source>
        <dbReference type="Proteomes" id="UP000274922"/>
    </source>
</evidence>
<dbReference type="InterPro" id="IPR000626">
    <property type="entry name" value="Ubiquitin-like_dom"/>
</dbReference>
<dbReference type="InterPro" id="IPR019166">
    <property type="entry name" value="MIC26/MIC27"/>
</dbReference>
<evidence type="ECO:0000313" key="4">
    <source>
        <dbReference type="EMBL" id="RKO99651.1"/>
    </source>
</evidence>